<protein>
    <submittedName>
        <fullName evidence="1">Uncharacterized protein</fullName>
    </submittedName>
</protein>
<organism evidence="1">
    <name type="scientific">Salmonella enterica</name>
    <name type="common">Salmonella choleraesuis</name>
    <dbReference type="NCBI Taxonomy" id="28901"/>
    <lineage>
        <taxon>Bacteria</taxon>
        <taxon>Pseudomonadati</taxon>
        <taxon>Pseudomonadota</taxon>
        <taxon>Gammaproteobacteria</taxon>
        <taxon>Enterobacterales</taxon>
        <taxon>Enterobacteriaceae</taxon>
        <taxon>Salmonella</taxon>
    </lineage>
</organism>
<comment type="caution">
    <text evidence="1">The sequence shown here is derived from an EMBL/GenBank/DDBJ whole genome shotgun (WGS) entry which is preliminary data.</text>
</comment>
<accession>A0A5U4CVS9</accession>
<sequence>MVKKKRYIVMVEDKTIYRTNQRFLAWLAWFLNRKNKAVAYDCGVWIVEPAYWLRVGKPK</sequence>
<name>A0A5U4CVS9_SALER</name>
<dbReference type="AlphaFoldDB" id="A0A5U4CVS9"/>
<gene>
    <name evidence="1" type="ORF">AMM99_24975</name>
</gene>
<proteinExistence type="predicted"/>
<evidence type="ECO:0000313" key="1">
    <source>
        <dbReference type="EMBL" id="EBP8539794.1"/>
    </source>
</evidence>
<dbReference type="EMBL" id="AAGMUQ010000027">
    <property type="protein sequence ID" value="EBP8539794.1"/>
    <property type="molecule type" value="Genomic_DNA"/>
</dbReference>
<reference evidence="1" key="1">
    <citation type="submission" date="2018-07" db="EMBL/GenBank/DDBJ databases">
        <authorList>
            <consortium name="PulseNet: The National Subtyping Network for Foodborne Disease Surveillance"/>
            <person name="Tarr C.L."/>
            <person name="Trees E."/>
            <person name="Katz L.S."/>
            <person name="Carleton-Romer H.A."/>
            <person name="Stroika S."/>
            <person name="Kucerova Z."/>
            <person name="Roache K.F."/>
            <person name="Sabol A.L."/>
            <person name="Besser J."/>
            <person name="Gerner-Smidt P."/>
        </authorList>
    </citation>
    <scope>NUCLEOTIDE SEQUENCE</scope>
    <source>
        <strain evidence="1">2015K-0757</strain>
    </source>
</reference>